<proteinExistence type="predicted"/>
<gene>
    <name evidence="1" type="ORF">Sradi_3638100</name>
</gene>
<sequence>MTNSDNGGKYGSYEGYSFLPAIAGSTIRLTNLTPRVVNALIPDPTLGAANAQAPALDQRVGPVAMNLLFCEQLR</sequence>
<dbReference type="EMBL" id="JACGWJ010000015">
    <property type="protein sequence ID" value="KAL0367480.1"/>
    <property type="molecule type" value="Genomic_DNA"/>
</dbReference>
<name>A0AAW2QIY3_SESRA</name>
<reference evidence="1" key="1">
    <citation type="submission" date="2020-06" db="EMBL/GenBank/DDBJ databases">
        <authorList>
            <person name="Li T."/>
            <person name="Hu X."/>
            <person name="Zhang T."/>
            <person name="Song X."/>
            <person name="Zhang H."/>
            <person name="Dai N."/>
            <person name="Sheng W."/>
            <person name="Hou X."/>
            <person name="Wei L."/>
        </authorList>
    </citation>
    <scope>NUCLEOTIDE SEQUENCE</scope>
    <source>
        <strain evidence="1">G02</strain>
        <tissue evidence="1">Leaf</tissue>
    </source>
</reference>
<reference evidence="1" key="2">
    <citation type="journal article" date="2024" name="Plant">
        <title>Genomic evolution and insights into agronomic trait innovations of Sesamum species.</title>
        <authorList>
            <person name="Miao H."/>
            <person name="Wang L."/>
            <person name="Qu L."/>
            <person name="Liu H."/>
            <person name="Sun Y."/>
            <person name="Le M."/>
            <person name="Wang Q."/>
            <person name="Wei S."/>
            <person name="Zheng Y."/>
            <person name="Lin W."/>
            <person name="Duan Y."/>
            <person name="Cao H."/>
            <person name="Xiong S."/>
            <person name="Wang X."/>
            <person name="Wei L."/>
            <person name="Li C."/>
            <person name="Ma Q."/>
            <person name="Ju M."/>
            <person name="Zhao R."/>
            <person name="Li G."/>
            <person name="Mu C."/>
            <person name="Tian Q."/>
            <person name="Mei H."/>
            <person name="Zhang T."/>
            <person name="Gao T."/>
            <person name="Zhang H."/>
        </authorList>
    </citation>
    <scope>NUCLEOTIDE SEQUENCE</scope>
    <source>
        <strain evidence="1">G02</strain>
    </source>
</reference>
<accession>A0AAW2QIY3</accession>
<dbReference type="AlphaFoldDB" id="A0AAW2QIY3"/>
<comment type="caution">
    <text evidence="1">The sequence shown here is derived from an EMBL/GenBank/DDBJ whole genome shotgun (WGS) entry which is preliminary data.</text>
</comment>
<protein>
    <submittedName>
        <fullName evidence="1">Uncharacterized protein</fullName>
    </submittedName>
</protein>
<organism evidence="1">
    <name type="scientific">Sesamum radiatum</name>
    <name type="common">Black benniseed</name>
    <dbReference type="NCBI Taxonomy" id="300843"/>
    <lineage>
        <taxon>Eukaryota</taxon>
        <taxon>Viridiplantae</taxon>
        <taxon>Streptophyta</taxon>
        <taxon>Embryophyta</taxon>
        <taxon>Tracheophyta</taxon>
        <taxon>Spermatophyta</taxon>
        <taxon>Magnoliopsida</taxon>
        <taxon>eudicotyledons</taxon>
        <taxon>Gunneridae</taxon>
        <taxon>Pentapetalae</taxon>
        <taxon>asterids</taxon>
        <taxon>lamiids</taxon>
        <taxon>Lamiales</taxon>
        <taxon>Pedaliaceae</taxon>
        <taxon>Sesamum</taxon>
    </lineage>
</organism>
<evidence type="ECO:0000313" key="1">
    <source>
        <dbReference type="EMBL" id="KAL0367480.1"/>
    </source>
</evidence>